<evidence type="ECO:0000313" key="4">
    <source>
        <dbReference type="Proteomes" id="UP000270487"/>
    </source>
</evidence>
<keyword evidence="1" id="KW-1133">Transmembrane helix</keyword>
<keyword evidence="1" id="KW-0812">Transmembrane</keyword>
<accession>A0A3S4WKQ4</accession>
<dbReference type="AlphaFoldDB" id="A0A3S4WKQ4"/>
<feature type="chain" id="PRO_5018646282" evidence="2">
    <location>
        <begin position="20"/>
        <end position="192"/>
    </location>
</feature>
<keyword evidence="1" id="KW-0472">Membrane</keyword>
<sequence>MKKIIVLFLLFWIATRVYAFGESGQWSSGWGQGVSEYTVVTQSGDSLYIACSEDQPVSMTLSLKGKKYGTYNQQGFDLVVNGTEVQTPYDTDSRVGSNNFTYTWDALRKATRLQAKTTDGQTVDLPTKGVATALPAWGTPSLIVRQGWISDSLGPLVVATGPDVLICLSLILFILLTIRKVFTFLYYLSLTL</sequence>
<evidence type="ECO:0000256" key="1">
    <source>
        <dbReference type="SAM" id="Phobius"/>
    </source>
</evidence>
<name>A0A3S4WKQ4_SERFO</name>
<feature type="signal peptide" evidence="2">
    <location>
        <begin position="1"/>
        <end position="19"/>
    </location>
</feature>
<organism evidence="3 4">
    <name type="scientific">Serratia fonticola</name>
    <dbReference type="NCBI Taxonomy" id="47917"/>
    <lineage>
        <taxon>Bacteria</taxon>
        <taxon>Pseudomonadati</taxon>
        <taxon>Pseudomonadota</taxon>
        <taxon>Gammaproteobacteria</taxon>
        <taxon>Enterobacterales</taxon>
        <taxon>Yersiniaceae</taxon>
        <taxon>Serratia</taxon>
    </lineage>
</organism>
<evidence type="ECO:0000313" key="3">
    <source>
        <dbReference type="EMBL" id="VEI68098.1"/>
    </source>
</evidence>
<dbReference type="Proteomes" id="UP000270487">
    <property type="component" value="Chromosome"/>
</dbReference>
<proteinExistence type="predicted"/>
<evidence type="ECO:0000256" key="2">
    <source>
        <dbReference type="SAM" id="SignalP"/>
    </source>
</evidence>
<gene>
    <name evidence="3" type="ORF">NCTC13193_02188</name>
</gene>
<reference evidence="3 4" key="1">
    <citation type="submission" date="2018-12" db="EMBL/GenBank/DDBJ databases">
        <authorList>
            <consortium name="Pathogen Informatics"/>
        </authorList>
    </citation>
    <scope>NUCLEOTIDE SEQUENCE [LARGE SCALE GENOMIC DNA]</scope>
    <source>
        <strain evidence="3 4">NCTC13193</strain>
    </source>
</reference>
<keyword evidence="2" id="KW-0732">Signal</keyword>
<protein>
    <submittedName>
        <fullName evidence="3">Uncharacterized protein</fullName>
    </submittedName>
</protein>
<feature type="transmembrane region" description="Helical" evidence="1">
    <location>
        <begin position="156"/>
        <end position="178"/>
    </location>
</feature>
<dbReference type="EMBL" id="LR134492">
    <property type="protein sequence ID" value="VEI68098.1"/>
    <property type="molecule type" value="Genomic_DNA"/>
</dbReference>